<evidence type="ECO:0008006" key="5">
    <source>
        <dbReference type="Google" id="ProtNLM"/>
    </source>
</evidence>
<dbReference type="KEGG" id="mbr:MONBRDRAFT_33754"/>
<dbReference type="RefSeq" id="XP_001748590.1">
    <property type="nucleotide sequence ID" value="XM_001748538.1"/>
</dbReference>
<dbReference type="PANTHER" id="PTHR15276:SF0">
    <property type="entry name" value="COILED-COIL DOMAIN-CONTAINING PROTEIN 6"/>
    <property type="match status" value="1"/>
</dbReference>
<feature type="region of interest" description="Disordered" evidence="2">
    <location>
        <begin position="291"/>
        <end position="345"/>
    </location>
</feature>
<dbReference type="STRING" id="81824.A9V796"/>
<dbReference type="Proteomes" id="UP000001357">
    <property type="component" value="Unassembled WGS sequence"/>
</dbReference>
<dbReference type="PANTHER" id="PTHR15276">
    <property type="entry name" value="H4 D10S170 PROTEIN-RELATED"/>
    <property type="match status" value="1"/>
</dbReference>
<dbReference type="InParanoid" id="A9V796"/>
<dbReference type="InterPro" id="IPR019152">
    <property type="entry name" value="DUF2046"/>
</dbReference>
<proteinExistence type="predicted"/>
<gene>
    <name evidence="3" type="ORF">MONBRDRAFT_33754</name>
</gene>
<feature type="compositionally biased region" description="Polar residues" evidence="2">
    <location>
        <begin position="304"/>
        <end position="315"/>
    </location>
</feature>
<evidence type="ECO:0000313" key="4">
    <source>
        <dbReference type="Proteomes" id="UP000001357"/>
    </source>
</evidence>
<feature type="coiled-coil region" evidence="1">
    <location>
        <begin position="195"/>
        <end position="229"/>
    </location>
</feature>
<evidence type="ECO:0000313" key="3">
    <source>
        <dbReference type="EMBL" id="EDQ86477.1"/>
    </source>
</evidence>
<name>A9V796_MONBE</name>
<evidence type="ECO:0000256" key="1">
    <source>
        <dbReference type="SAM" id="Coils"/>
    </source>
</evidence>
<accession>A9V796</accession>
<protein>
    <recommendedName>
        <fullName evidence="5">Coiled-coil domain-containing protein 6</fullName>
    </recommendedName>
</protein>
<organism evidence="3 4">
    <name type="scientific">Monosiga brevicollis</name>
    <name type="common">Choanoflagellate</name>
    <dbReference type="NCBI Taxonomy" id="81824"/>
    <lineage>
        <taxon>Eukaryota</taxon>
        <taxon>Choanoflagellata</taxon>
        <taxon>Craspedida</taxon>
        <taxon>Salpingoecidae</taxon>
        <taxon>Monosiga</taxon>
    </lineage>
</organism>
<evidence type="ECO:0000256" key="2">
    <source>
        <dbReference type="SAM" id="MobiDB-lite"/>
    </source>
</evidence>
<keyword evidence="4" id="KW-1185">Reference proteome</keyword>
<dbReference type="AlphaFoldDB" id="A9V796"/>
<dbReference type="GeneID" id="5893844"/>
<sequence length="345" mass="38436">MSSTLMPVDTRPRTGTLSSSSSHSSLASAVLQTEDLAALPTERLLPQAQQLQRDVQRLDRENRRLREACAAYRVLLNKEDDVLEEIMSRRIEVIEARFQAAELDSKEHAYLKDKMERLKKEKQDLEAQLQRDAARITAKLDQEKAFLEEQHRTLNLNSETGHLDGSSSLLTELADEVLRLRALLVAAGRAESMPAAARLEDVTALQQENKSLQRKVRHLQSQVESLTRSQGEMERSYEIDDERQFNLQRTESPLLVPPSSNNSFSGGHPLGFLSSSPSTHGLSCFDSRLPQRAQARVSRPRSGSDASILSNSSFRSGILTPSGLGGHHTPHSSVDYSAMSKFDHA</sequence>
<feature type="coiled-coil region" evidence="1">
    <location>
        <begin position="48"/>
        <end position="75"/>
    </location>
</feature>
<keyword evidence="1" id="KW-0175">Coiled coil</keyword>
<feature type="region of interest" description="Disordered" evidence="2">
    <location>
        <begin position="1"/>
        <end position="23"/>
    </location>
</feature>
<reference evidence="3 4" key="1">
    <citation type="journal article" date="2008" name="Nature">
        <title>The genome of the choanoflagellate Monosiga brevicollis and the origin of metazoans.</title>
        <authorList>
            <consortium name="JGI Sequencing"/>
            <person name="King N."/>
            <person name="Westbrook M.J."/>
            <person name="Young S.L."/>
            <person name="Kuo A."/>
            <person name="Abedin M."/>
            <person name="Chapman J."/>
            <person name="Fairclough S."/>
            <person name="Hellsten U."/>
            <person name="Isogai Y."/>
            <person name="Letunic I."/>
            <person name="Marr M."/>
            <person name="Pincus D."/>
            <person name="Putnam N."/>
            <person name="Rokas A."/>
            <person name="Wright K.J."/>
            <person name="Zuzow R."/>
            <person name="Dirks W."/>
            <person name="Good M."/>
            <person name="Goodstein D."/>
            <person name="Lemons D."/>
            <person name="Li W."/>
            <person name="Lyons J.B."/>
            <person name="Morris A."/>
            <person name="Nichols S."/>
            <person name="Richter D.J."/>
            <person name="Salamov A."/>
            <person name="Bork P."/>
            <person name="Lim W.A."/>
            <person name="Manning G."/>
            <person name="Miller W.T."/>
            <person name="McGinnis W."/>
            <person name="Shapiro H."/>
            <person name="Tjian R."/>
            <person name="Grigoriev I.V."/>
            <person name="Rokhsar D."/>
        </authorList>
    </citation>
    <scope>NUCLEOTIDE SEQUENCE [LARGE SCALE GENOMIC DNA]</scope>
    <source>
        <strain evidence="4">MX1 / ATCC 50154</strain>
    </source>
</reference>
<feature type="coiled-coil region" evidence="1">
    <location>
        <begin position="108"/>
        <end position="157"/>
    </location>
</feature>
<dbReference type="EMBL" id="CH991565">
    <property type="protein sequence ID" value="EDQ86477.1"/>
    <property type="molecule type" value="Genomic_DNA"/>
</dbReference>